<dbReference type="RefSeq" id="XP_044552931.1">
    <property type="nucleotide sequence ID" value="XM_044690316.1"/>
</dbReference>
<organism evidence="1 2">
    <name type="scientific">Naegleria lovaniensis</name>
    <name type="common">Amoeba</name>
    <dbReference type="NCBI Taxonomy" id="51637"/>
    <lineage>
        <taxon>Eukaryota</taxon>
        <taxon>Discoba</taxon>
        <taxon>Heterolobosea</taxon>
        <taxon>Tetramitia</taxon>
        <taxon>Eutetramitia</taxon>
        <taxon>Vahlkampfiidae</taxon>
        <taxon>Naegleria</taxon>
    </lineage>
</organism>
<evidence type="ECO:0000313" key="1">
    <source>
        <dbReference type="EMBL" id="KAG2388939.1"/>
    </source>
</evidence>
<accession>A0AA88H0B6</accession>
<protein>
    <submittedName>
        <fullName evidence="1">Uncharacterized protein</fullName>
    </submittedName>
</protein>
<reference evidence="1 2" key="1">
    <citation type="journal article" date="2018" name="BMC Genomics">
        <title>The genome of Naegleria lovaniensis, the basis for a comparative approach to unravel pathogenicity factors of the human pathogenic amoeba N. fowleri.</title>
        <authorList>
            <person name="Liechti N."/>
            <person name="Schurch N."/>
            <person name="Bruggmann R."/>
            <person name="Wittwer M."/>
        </authorList>
    </citation>
    <scope>NUCLEOTIDE SEQUENCE [LARGE SCALE GENOMIC DNA]</scope>
    <source>
        <strain evidence="1 2">ATCC 30569</strain>
    </source>
</reference>
<evidence type="ECO:0000313" key="2">
    <source>
        <dbReference type="Proteomes" id="UP000816034"/>
    </source>
</evidence>
<dbReference type="EMBL" id="PYSW02000008">
    <property type="protein sequence ID" value="KAG2388939.1"/>
    <property type="molecule type" value="Genomic_DNA"/>
</dbReference>
<sequence>MRSSVCKVSSSLTCMSKRVPSSVLKNNSIHFKKKNILSSIIYSLPSHRNYNTITFYNFVSRDVNNNKIDFSNLKGKVSLVAIVNFNHPEYKNFLRELAELKRKEHGLRNCGTVSNGDFELIVLPRSSMVESKRVSLTSDSSPLKQFLSNSTTTSNSTDTSEMTTPSLTILKTILNEEGSYVNNEMFNFLANYGNFKTIVEDFEKFVVDKEGRVVYRSGNDSPLDEVIEVIKKELLKSN</sequence>
<comment type="caution">
    <text evidence="1">The sequence shown here is derived from an EMBL/GenBank/DDBJ whole genome shotgun (WGS) entry which is preliminary data.</text>
</comment>
<dbReference type="Gene3D" id="3.40.30.10">
    <property type="entry name" value="Glutaredoxin"/>
    <property type="match status" value="1"/>
</dbReference>
<dbReference type="Proteomes" id="UP000816034">
    <property type="component" value="Unassembled WGS sequence"/>
</dbReference>
<dbReference type="SUPFAM" id="SSF52833">
    <property type="entry name" value="Thioredoxin-like"/>
    <property type="match status" value="1"/>
</dbReference>
<dbReference type="AlphaFoldDB" id="A0AA88H0B6"/>
<proteinExistence type="predicted"/>
<gene>
    <name evidence="1" type="ORF">C9374_014339</name>
</gene>
<dbReference type="InterPro" id="IPR036249">
    <property type="entry name" value="Thioredoxin-like_sf"/>
</dbReference>
<dbReference type="GeneID" id="68106792"/>
<keyword evidence="2" id="KW-1185">Reference proteome</keyword>
<name>A0AA88H0B6_NAELO</name>